<protein>
    <submittedName>
        <fullName evidence="2">DUF885 domain-containing protein</fullName>
    </submittedName>
</protein>
<feature type="signal peptide" evidence="1">
    <location>
        <begin position="1"/>
        <end position="18"/>
    </location>
</feature>
<comment type="caution">
    <text evidence="2">The sequence shown here is derived from an EMBL/GenBank/DDBJ whole genome shotgun (WGS) entry which is preliminary data.</text>
</comment>
<dbReference type="RefSeq" id="WP_378166546.1">
    <property type="nucleotide sequence ID" value="NZ_JBHSBU010000001.1"/>
</dbReference>
<reference evidence="3" key="1">
    <citation type="journal article" date="2019" name="Int. J. Syst. Evol. Microbiol.">
        <title>The Global Catalogue of Microorganisms (GCM) 10K type strain sequencing project: providing services to taxonomists for standard genome sequencing and annotation.</title>
        <authorList>
            <consortium name="The Broad Institute Genomics Platform"/>
            <consortium name="The Broad Institute Genome Sequencing Center for Infectious Disease"/>
            <person name="Wu L."/>
            <person name="Ma J."/>
        </authorList>
    </citation>
    <scope>NUCLEOTIDE SEQUENCE [LARGE SCALE GENOMIC DNA]</scope>
    <source>
        <strain evidence="3">LMG 29894</strain>
    </source>
</reference>
<sequence>MLRPMAMALLCLGLGACALSPGSAPPVAGAERSLTPAAALRLRVLMDSYLEDDLKLAPWQAIYYDDWRFLDRFDADLDDSYLAARATLERRYLAAVEAIDAKSLQGEDRLAYEVFRRDREMEVAGLAFPWHLLPLNQYESPANDFAQLGSGESTQPFQTVEHYQRFLRKADGFSAWVDQAIERLKEGRRRGIVLPRVLVERMLPQLQELGDGPPEQSVFWGPISRFPANFSATDRQRLAEAYRQKIATVILPAYRRLHAMVRDDYLPYARRDAGLGGLPGGAAWYSHLVRLNTTTDLSPAQIHRLGLDEVARLRAEMEKVRQRVGFQGDLHQFFDHLKTDPRYYYRRGDEVIAGYQALKARINARLPQLFATLPKQDYVIREVEAFRAASAAGASYEPGSPDGSRPGVFFVNTIELSAQPKFGMETLSLHEAAPGHHFQNSVLRAQSRLSKYQRYNGYVAYGEGWALYAETLGPELGLFQDPYQYYGHLSDAMLRAMRLVVDTGLHAYGWSRERAIAYMRDNSSMSDEDIVREVERYMADPGQALAYKIGQMKIRELRNEAERRLGKRFDVRQFHDQVLLSGELPMAVLESKIRQWIASQEGKRAG</sequence>
<dbReference type="Pfam" id="PF05960">
    <property type="entry name" value="DUF885"/>
    <property type="match status" value="1"/>
</dbReference>
<evidence type="ECO:0000313" key="2">
    <source>
        <dbReference type="EMBL" id="MFC4161049.1"/>
    </source>
</evidence>
<organism evidence="2 3">
    <name type="scientific">Chitinimonas lacunae</name>
    <dbReference type="NCBI Taxonomy" id="1963018"/>
    <lineage>
        <taxon>Bacteria</taxon>
        <taxon>Pseudomonadati</taxon>
        <taxon>Pseudomonadota</taxon>
        <taxon>Betaproteobacteria</taxon>
        <taxon>Neisseriales</taxon>
        <taxon>Chitinibacteraceae</taxon>
        <taxon>Chitinimonas</taxon>
    </lineage>
</organism>
<evidence type="ECO:0000313" key="3">
    <source>
        <dbReference type="Proteomes" id="UP001595791"/>
    </source>
</evidence>
<feature type="chain" id="PRO_5046280322" evidence="1">
    <location>
        <begin position="19"/>
        <end position="606"/>
    </location>
</feature>
<keyword evidence="1" id="KW-0732">Signal</keyword>
<name>A0ABV8MTK6_9NEIS</name>
<evidence type="ECO:0000256" key="1">
    <source>
        <dbReference type="SAM" id="SignalP"/>
    </source>
</evidence>
<keyword evidence="3" id="KW-1185">Reference proteome</keyword>
<dbReference type="PROSITE" id="PS51257">
    <property type="entry name" value="PROKAR_LIPOPROTEIN"/>
    <property type="match status" value="1"/>
</dbReference>
<dbReference type="EMBL" id="JBHSBU010000001">
    <property type="protein sequence ID" value="MFC4161049.1"/>
    <property type="molecule type" value="Genomic_DNA"/>
</dbReference>
<gene>
    <name evidence="2" type="ORF">ACFOW7_17065</name>
</gene>
<dbReference type="InterPro" id="IPR010281">
    <property type="entry name" value="DUF885"/>
</dbReference>
<dbReference type="PANTHER" id="PTHR33361:SF16">
    <property type="entry name" value="DUF885 DOMAIN-CONTAINING PROTEIN"/>
    <property type="match status" value="1"/>
</dbReference>
<proteinExistence type="predicted"/>
<dbReference type="Proteomes" id="UP001595791">
    <property type="component" value="Unassembled WGS sequence"/>
</dbReference>
<accession>A0ABV8MTK6</accession>
<dbReference type="PANTHER" id="PTHR33361">
    <property type="entry name" value="GLR0591 PROTEIN"/>
    <property type="match status" value="1"/>
</dbReference>